<feature type="domain" description="C2H2-type" evidence="3">
    <location>
        <begin position="124"/>
        <end position="152"/>
    </location>
</feature>
<evidence type="ECO:0000313" key="4">
    <source>
        <dbReference type="EMBL" id="CAD8099080.1"/>
    </source>
</evidence>
<comment type="caution">
    <text evidence="4">The sequence shown here is derived from an EMBL/GenBank/DDBJ whole genome shotgun (WGS) entry which is preliminary data.</text>
</comment>
<dbReference type="AlphaFoldDB" id="A0A8S1P7N4"/>
<organism evidence="4 5">
    <name type="scientific">Paramecium primaurelia</name>
    <dbReference type="NCBI Taxonomy" id="5886"/>
    <lineage>
        <taxon>Eukaryota</taxon>
        <taxon>Sar</taxon>
        <taxon>Alveolata</taxon>
        <taxon>Ciliophora</taxon>
        <taxon>Intramacronucleata</taxon>
        <taxon>Oligohymenophorea</taxon>
        <taxon>Peniculida</taxon>
        <taxon>Parameciidae</taxon>
        <taxon>Paramecium</taxon>
    </lineage>
</organism>
<keyword evidence="5" id="KW-1185">Reference proteome</keyword>
<evidence type="ECO:0000259" key="3">
    <source>
        <dbReference type="PROSITE" id="PS50157"/>
    </source>
</evidence>
<name>A0A8S1P7N4_PARPR</name>
<sequence length="173" mass="20004">MQYVPLTVHLNALAQLYQQCATLSEKHDRLAKGLDIFNTEVPQLIIPTLIDQERVIQEQNTQAHQIQDYNSQKHNSPTPIQKSPVEITLGSDEDFQIEQGTKPLQNETKKIKKNKQNVDNYKFIQCSECHKQVKNLAGLKRHQTRMHTNKPLKNVTKKIQDNKPQKEQNSNLT</sequence>
<evidence type="ECO:0000313" key="5">
    <source>
        <dbReference type="Proteomes" id="UP000688137"/>
    </source>
</evidence>
<gene>
    <name evidence="4" type="ORF">PPRIM_AZ9-3.1.T1080158</name>
</gene>
<dbReference type="PROSITE" id="PS00028">
    <property type="entry name" value="ZINC_FINGER_C2H2_1"/>
    <property type="match status" value="1"/>
</dbReference>
<evidence type="ECO:0000256" key="1">
    <source>
        <dbReference type="PROSITE-ProRule" id="PRU00042"/>
    </source>
</evidence>
<dbReference type="OMA" id="RHQTRMH"/>
<feature type="region of interest" description="Disordered" evidence="2">
    <location>
        <begin position="145"/>
        <end position="173"/>
    </location>
</feature>
<dbReference type="PROSITE" id="PS50157">
    <property type="entry name" value="ZINC_FINGER_C2H2_2"/>
    <property type="match status" value="1"/>
</dbReference>
<dbReference type="GO" id="GO:0008270">
    <property type="term" value="F:zinc ion binding"/>
    <property type="evidence" value="ECO:0007669"/>
    <property type="project" value="UniProtKB-KW"/>
</dbReference>
<evidence type="ECO:0000256" key="2">
    <source>
        <dbReference type="SAM" id="MobiDB-lite"/>
    </source>
</evidence>
<dbReference type="EMBL" id="CAJJDM010000111">
    <property type="protein sequence ID" value="CAD8099080.1"/>
    <property type="molecule type" value="Genomic_DNA"/>
</dbReference>
<accession>A0A8S1P7N4</accession>
<keyword evidence="1" id="KW-0862">Zinc</keyword>
<keyword evidence="1" id="KW-0863">Zinc-finger</keyword>
<keyword evidence="1" id="KW-0479">Metal-binding</keyword>
<reference evidence="4" key="1">
    <citation type="submission" date="2021-01" db="EMBL/GenBank/DDBJ databases">
        <authorList>
            <consortium name="Genoscope - CEA"/>
            <person name="William W."/>
        </authorList>
    </citation>
    <scope>NUCLEOTIDE SEQUENCE</scope>
</reference>
<proteinExistence type="predicted"/>
<dbReference type="Proteomes" id="UP000688137">
    <property type="component" value="Unassembled WGS sequence"/>
</dbReference>
<protein>
    <recommendedName>
        <fullName evidence="3">C2H2-type domain-containing protein</fullName>
    </recommendedName>
</protein>
<dbReference type="InterPro" id="IPR013087">
    <property type="entry name" value="Znf_C2H2_type"/>
</dbReference>